<feature type="region of interest" description="Disordered" evidence="1">
    <location>
        <begin position="1"/>
        <end position="50"/>
    </location>
</feature>
<reference evidence="2" key="1">
    <citation type="journal article" date="2008" name="Nature">
        <title>The amphioxus genome and the evolution of the chordate karyotype.</title>
        <authorList>
            <consortium name="US DOE Joint Genome Institute (JGI-PGF)"/>
            <person name="Putnam N.H."/>
            <person name="Butts T."/>
            <person name="Ferrier D.E.K."/>
            <person name="Furlong R.F."/>
            <person name="Hellsten U."/>
            <person name="Kawashima T."/>
            <person name="Robinson-Rechavi M."/>
            <person name="Shoguchi E."/>
            <person name="Terry A."/>
            <person name="Yu J.-K."/>
            <person name="Benito-Gutierrez E.L."/>
            <person name="Dubchak I."/>
            <person name="Garcia-Fernandez J."/>
            <person name="Gibson-Brown J.J."/>
            <person name="Grigoriev I.V."/>
            <person name="Horton A.C."/>
            <person name="de Jong P.J."/>
            <person name="Jurka J."/>
            <person name="Kapitonov V.V."/>
            <person name="Kohara Y."/>
            <person name="Kuroki Y."/>
            <person name="Lindquist E."/>
            <person name="Lucas S."/>
            <person name="Osoegawa K."/>
            <person name="Pennacchio L.A."/>
            <person name="Salamov A.A."/>
            <person name="Satou Y."/>
            <person name="Sauka-Spengler T."/>
            <person name="Schmutz J."/>
            <person name="Shin-I T."/>
            <person name="Toyoda A."/>
            <person name="Bronner-Fraser M."/>
            <person name="Fujiyama A."/>
            <person name="Holland L.Z."/>
            <person name="Holland P.W.H."/>
            <person name="Satoh N."/>
            <person name="Rokhsar D.S."/>
        </authorList>
    </citation>
    <scope>NUCLEOTIDE SEQUENCE [LARGE SCALE GENOMIC DNA]</scope>
    <source>
        <strain evidence="2">S238N-H82</strain>
        <tissue evidence="2">Testes</tissue>
    </source>
</reference>
<evidence type="ECO:0000313" key="2">
    <source>
        <dbReference type="EMBL" id="EEN49169.1"/>
    </source>
</evidence>
<organism>
    <name type="scientific">Branchiostoma floridae</name>
    <name type="common">Florida lancelet</name>
    <name type="synonym">Amphioxus</name>
    <dbReference type="NCBI Taxonomy" id="7739"/>
    <lineage>
        <taxon>Eukaryota</taxon>
        <taxon>Metazoa</taxon>
        <taxon>Chordata</taxon>
        <taxon>Cephalochordata</taxon>
        <taxon>Leptocardii</taxon>
        <taxon>Amphioxiformes</taxon>
        <taxon>Branchiostomatidae</taxon>
        <taxon>Branchiostoma</taxon>
    </lineage>
</organism>
<dbReference type="AlphaFoldDB" id="C3ZEL3"/>
<gene>
    <name evidence="2" type="ORF">BRAFLDRAFT_120157</name>
</gene>
<protein>
    <submittedName>
        <fullName evidence="2">Uncharacterized protein</fullName>
    </submittedName>
</protein>
<accession>C3ZEL3</accession>
<proteinExistence type="predicted"/>
<dbReference type="EMBL" id="GG666612">
    <property type="protein sequence ID" value="EEN49169.1"/>
    <property type="molecule type" value="Genomic_DNA"/>
</dbReference>
<feature type="compositionally biased region" description="Basic and acidic residues" evidence="1">
    <location>
        <begin position="31"/>
        <end position="44"/>
    </location>
</feature>
<sequence>MEVDLNQLTASLVTVSPFAPSPVPDNAPTESQKRGDNGDMRNSADSDGPANVVEQPIEAMRAKIQEFSFEQAEKSRPPIISLVNQRHGYLPTSRMYWRLPSHRNTPGKWGAEEKKLTAATSSSSILSWLSELDGAVEISASATSVSNGERQGMFPPGKTLGLQVPHVQDLGNSCDQQQGTVGGGHQCGNPEKRATNSRQKVQSHLQDSNFITYDNSCLSYTTPPLTHPAFQGRRGFDPWKRRIEFNRAHYPVSVRQTLSDVRQTVPQLQTQASTRNLSKVISAPMVIKQMEPLPRDSTENLPNITPQERHDDLTPVETMEREETHRYMSGCQDGRTTSPWMCEDCCERERKARKADGGCYQGKQQSGRSSLKTAKIWIGRKMLPTFQRCAVTNVVPFQNRLVEK</sequence>
<dbReference type="InParanoid" id="C3ZEL3"/>
<evidence type="ECO:0000256" key="1">
    <source>
        <dbReference type="SAM" id="MobiDB-lite"/>
    </source>
</evidence>
<name>C3ZEL3_BRAFL</name>
<feature type="compositionally biased region" description="Polar residues" evidence="1">
    <location>
        <begin position="1"/>
        <end position="14"/>
    </location>
</feature>